<reference evidence="4" key="4">
    <citation type="submission" date="2025-05" db="UniProtKB">
        <authorList>
            <consortium name="EnsemblFungi"/>
        </authorList>
    </citation>
    <scope>IDENTIFICATION</scope>
    <source>
        <strain evidence="4">isolate 1-1 / race 1 (BBBD)</strain>
    </source>
</reference>
<feature type="compositionally biased region" description="Polar residues" evidence="1">
    <location>
        <begin position="301"/>
        <end position="310"/>
    </location>
</feature>
<dbReference type="VEuPathDB" id="FungiDB:PTTG_04673"/>
<feature type="compositionally biased region" description="Low complexity" evidence="1">
    <location>
        <begin position="631"/>
        <end position="658"/>
    </location>
</feature>
<reference evidence="3" key="1">
    <citation type="submission" date="2009-11" db="EMBL/GenBank/DDBJ databases">
        <authorList>
            <consortium name="The Broad Institute Genome Sequencing Platform"/>
            <person name="Ward D."/>
            <person name="Feldgarden M."/>
            <person name="Earl A."/>
            <person name="Young S.K."/>
            <person name="Zeng Q."/>
            <person name="Koehrsen M."/>
            <person name="Alvarado L."/>
            <person name="Berlin A."/>
            <person name="Bochicchio J."/>
            <person name="Borenstein D."/>
            <person name="Chapman S.B."/>
            <person name="Chen Z."/>
            <person name="Engels R."/>
            <person name="Freedman E."/>
            <person name="Gellesch M."/>
            <person name="Goldberg J."/>
            <person name="Griggs A."/>
            <person name="Gujja S."/>
            <person name="Heilman E."/>
            <person name="Heiman D."/>
            <person name="Hepburn T."/>
            <person name="Howarth C."/>
            <person name="Jen D."/>
            <person name="Larson L."/>
            <person name="Lewis B."/>
            <person name="Mehta T."/>
            <person name="Park D."/>
            <person name="Pearson M."/>
            <person name="Roberts A."/>
            <person name="Saif S."/>
            <person name="Shea T."/>
            <person name="Shenoy N."/>
            <person name="Sisk P."/>
            <person name="Stolte C."/>
            <person name="Sykes S."/>
            <person name="Thomson T."/>
            <person name="Walk T."/>
            <person name="White J."/>
            <person name="Yandava C."/>
            <person name="Izard J."/>
            <person name="Baranova O.V."/>
            <person name="Blanton J.M."/>
            <person name="Tanner A.C."/>
            <person name="Dewhirst F.E."/>
            <person name="Haas B."/>
            <person name="Nusbaum C."/>
            <person name="Birren B."/>
        </authorList>
    </citation>
    <scope>NUCLEOTIDE SEQUENCE [LARGE SCALE GENOMIC DNA]</scope>
    <source>
        <strain evidence="3">1-1 BBBD Race 1</strain>
    </source>
</reference>
<dbReference type="STRING" id="630390.A0A180GQ11"/>
<dbReference type="EMBL" id="ADAS02000034">
    <property type="protein sequence ID" value="OAV94917.1"/>
    <property type="molecule type" value="Genomic_DNA"/>
</dbReference>
<dbReference type="OrthoDB" id="5589766at2759"/>
<feature type="compositionally biased region" description="Basic and acidic residues" evidence="1">
    <location>
        <begin position="334"/>
        <end position="347"/>
    </location>
</feature>
<evidence type="ECO:0000259" key="2">
    <source>
        <dbReference type="SMART" id="SM01327"/>
    </source>
</evidence>
<feature type="region of interest" description="Disordered" evidence="1">
    <location>
        <begin position="794"/>
        <end position="1003"/>
    </location>
</feature>
<feature type="compositionally biased region" description="Polar residues" evidence="1">
    <location>
        <begin position="113"/>
        <end position="131"/>
    </location>
</feature>
<evidence type="ECO:0000313" key="3">
    <source>
        <dbReference type="EMBL" id="OAV94917.1"/>
    </source>
</evidence>
<dbReference type="GO" id="GO:0005737">
    <property type="term" value="C:cytoplasm"/>
    <property type="evidence" value="ECO:0007669"/>
    <property type="project" value="TreeGrafter"/>
</dbReference>
<feature type="compositionally biased region" description="Polar residues" evidence="1">
    <location>
        <begin position="561"/>
        <end position="575"/>
    </location>
</feature>
<feature type="compositionally biased region" description="Basic residues" evidence="1">
    <location>
        <begin position="992"/>
        <end position="1003"/>
    </location>
</feature>
<gene>
    <name evidence="3" type="ORF">PTTG_04673</name>
</gene>
<feature type="compositionally biased region" description="Low complexity" evidence="1">
    <location>
        <begin position="29"/>
        <end position="55"/>
    </location>
</feature>
<keyword evidence="5" id="KW-1185">Reference proteome</keyword>
<dbReference type="EnsemblFungi" id="PTTG_04673-t43_1">
    <property type="protein sequence ID" value="PTTG_04673-t43_1-p1"/>
    <property type="gene ID" value="PTTG_04673"/>
</dbReference>
<feature type="compositionally biased region" description="Low complexity" evidence="1">
    <location>
        <begin position="809"/>
        <end position="826"/>
    </location>
</feature>
<proteinExistence type="predicted"/>
<dbReference type="PANTHER" id="PTHR28089:SF1">
    <property type="entry name" value="PROTEIN ZDS1-RELATED"/>
    <property type="match status" value="1"/>
</dbReference>
<dbReference type="GO" id="GO:0010971">
    <property type="term" value="P:positive regulation of G2/M transition of mitotic cell cycle"/>
    <property type="evidence" value="ECO:0007669"/>
    <property type="project" value="TreeGrafter"/>
</dbReference>
<feature type="region of interest" description="Disordered" evidence="1">
    <location>
        <begin position="240"/>
        <end position="400"/>
    </location>
</feature>
<dbReference type="AlphaFoldDB" id="A0A180GQ11"/>
<feature type="region of interest" description="Disordered" evidence="1">
    <location>
        <begin position="447"/>
        <end position="658"/>
    </location>
</feature>
<dbReference type="GO" id="GO:0030010">
    <property type="term" value="P:establishment of cell polarity"/>
    <property type="evidence" value="ECO:0007669"/>
    <property type="project" value="TreeGrafter"/>
</dbReference>
<organism evidence="3">
    <name type="scientific">Puccinia triticina (isolate 1-1 / race 1 (BBBD))</name>
    <name type="common">Brown leaf rust fungus</name>
    <dbReference type="NCBI Taxonomy" id="630390"/>
    <lineage>
        <taxon>Eukaryota</taxon>
        <taxon>Fungi</taxon>
        <taxon>Dikarya</taxon>
        <taxon>Basidiomycota</taxon>
        <taxon>Pucciniomycotina</taxon>
        <taxon>Pucciniomycetes</taxon>
        <taxon>Pucciniales</taxon>
        <taxon>Pucciniaceae</taxon>
        <taxon>Puccinia</taxon>
    </lineage>
</organism>
<feature type="region of interest" description="Disordered" evidence="1">
    <location>
        <begin position="674"/>
        <end position="721"/>
    </location>
</feature>
<feature type="compositionally biased region" description="Basic residues" evidence="1">
    <location>
        <begin position="274"/>
        <end position="285"/>
    </location>
</feature>
<feature type="compositionally biased region" description="Polar residues" evidence="1">
    <location>
        <begin position="389"/>
        <end position="400"/>
    </location>
</feature>
<reference evidence="3" key="2">
    <citation type="submission" date="2016-05" db="EMBL/GenBank/DDBJ databases">
        <title>Comparative analysis highlights variable genome content of wheat rusts and divergence of the mating loci.</title>
        <authorList>
            <person name="Cuomo C.A."/>
            <person name="Bakkeren G."/>
            <person name="Szabo L."/>
            <person name="Khalil H."/>
            <person name="Joly D."/>
            <person name="Goldberg J."/>
            <person name="Young S."/>
            <person name="Zeng Q."/>
            <person name="Fellers J."/>
        </authorList>
    </citation>
    <scope>NUCLEOTIDE SEQUENCE [LARGE SCALE GENOMIC DNA]</scope>
    <source>
        <strain evidence="3">1-1 BBBD Race 1</strain>
    </source>
</reference>
<feature type="domain" description="Protein Zds1 C-terminal" evidence="2">
    <location>
        <begin position="735"/>
        <end position="787"/>
    </location>
</feature>
<dbReference type="SMART" id="SM01327">
    <property type="entry name" value="Zds_C"/>
    <property type="match status" value="1"/>
</dbReference>
<dbReference type="InterPro" id="IPR013941">
    <property type="entry name" value="ZDS1_C"/>
</dbReference>
<protein>
    <submittedName>
        <fullName evidence="4">Zds_C domain-containing protein</fullName>
    </submittedName>
</protein>
<feature type="region of interest" description="Disordered" evidence="1">
    <location>
        <begin position="113"/>
        <end position="164"/>
    </location>
</feature>
<dbReference type="InterPro" id="IPR040206">
    <property type="entry name" value="Zds1/2"/>
</dbReference>
<feature type="compositionally biased region" description="Polar residues" evidence="1">
    <location>
        <begin position="56"/>
        <end position="71"/>
    </location>
</feature>
<name>A0A180GQ11_PUCT1</name>
<evidence type="ECO:0000313" key="5">
    <source>
        <dbReference type="Proteomes" id="UP000005240"/>
    </source>
</evidence>
<reference evidence="4 5" key="3">
    <citation type="journal article" date="2017" name="G3 (Bethesda)">
        <title>Comparative analysis highlights variable genome content of wheat rusts and divergence of the mating loci.</title>
        <authorList>
            <person name="Cuomo C.A."/>
            <person name="Bakkeren G."/>
            <person name="Khalil H.B."/>
            <person name="Panwar V."/>
            <person name="Joly D."/>
            <person name="Linning R."/>
            <person name="Sakthikumar S."/>
            <person name="Song X."/>
            <person name="Adiconis X."/>
            <person name="Fan L."/>
            <person name="Goldberg J.M."/>
            <person name="Levin J.Z."/>
            <person name="Young S."/>
            <person name="Zeng Q."/>
            <person name="Anikster Y."/>
            <person name="Bruce M."/>
            <person name="Wang M."/>
            <person name="Yin C."/>
            <person name="McCallum B."/>
            <person name="Szabo L.J."/>
            <person name="Hulbert S."/>
            <person name="Chen X."/>
            <person name="Fellers J.P."/>
        </authorList>
    </citation>
    <scope>NUCLEOTIDE SEQUENCE</scope>
    <source>
        <strain evidence="5">Isolate 1-1 / race 1 (BBBD)</strain>
        <strain evidence="4">isolate 1-1 / race 1 (BBBD)</strain>
    </source>
</reference>
<dbReference type="Proteomes" id="UP000005240">
    <property type="component" value="Unassembled WGS sequence"/>
</dbReference>
<evidence type="ECO:0000256" key="1">
    <source>
        <dbReference type="SAM" id="MobiDB-lite"/>
    </source>
</evidence>
<feature type="compositionally biased region" description="Low complexity" evidence="1">
    <location>
        <begin position="847"/>
        <end position="857"/>
    </location>
</feature>
<evidence type="ECO:0000313" key="4">
    <source>
        <dbReference type="EnsemblFungi" id="PTTG_04673-t43_1-p1"/>
    </source>
</evidence>
<dbReference type="Pfam" id="PF08632">
    <property type="entry name" value="Zds_C"/>
    <property type="match status" value="1"/>
</dbReference>
<dbReference type="PANTHER" id="PTHR28089">
    <property type="entry name" value="PROTEIN ZDS1-RELATED"/>
    <property type="match status" value="1"/>
</dbReference>
<sequence>MEQQKISPGQLQSELESIRSLRRISLCQSSNDLDPDLPSSSNMNSPAAAAATTATNDQQPSLSPTASSTTVESDEPNPNLFWLPARLHPEIAPQEFKAFIEEATKPENLLRRTSSALGSRRNSSDHLSPSGLSRKKSMLSQVYDPSKHPPSTLPPSPSHHRPDKAAITRGYSMSSPRNLGRGAQGLESLTINDLQRLESLVLKKPSSSNSNDPSLDSQFHHLNLNDDRIRAVISRSMTIGGSASLPSGPEFSPEQLDPEAIDDSPLISRAPGHIIRRTARTKVRKASLPGDGNGHRFPATRRTQAKSPMVNSHHPRTASTTSNDSEETVSNDLHSNRSSKELTHRSIPDSSDDLTLTIDPHHLQPAPPTGSKASNPSILDPPSEDDQSLDSTSRPDSLASNNSLLDAYTYEAVGLDDHLAPAVDTGGVDFSNLTVSPSALDFTIPHPIKYAGPTSDHPSHPTGSVQTSKPDLTSRPPSSDPAFVSPPGSSKPDSLKVLTDLAAPAPHRTTPSSDNLPSTSSSSPAISTSTTTTLSTAKSTPSSGTLSSSSPSTPVGPQSSRPPLTTTQTSPNLSNPAAGAIPPPPASVPAGSKEGKEKKRAWVKLGLSSAVSTSSKNKKGKGKDKQKSAEAESGLAAGAPSSVNPASSGGSSSTGTTAGGAVVVKKESGFLSGLFGGKSRKNESEQPDKQGASASGGSGSAGSPTKHPTPGPGGPASADTQAQQQFMNPTASGGFIKGRFMSFYRLPIHVERAVYRLSHIKLANPRRPLYEQVLISNLMFWYLGVINKSQPAPLVNHGHPAQPIPTPPASSSSSSSPPTSLSQSPNTPSPSPIIKNTKQGKGRNKPNANSGSNSSASHPRGPGAKPRTKHEAERTNGKMGAASGGRANLGRKKARPGRPEGASSESGSEADERFSNAKKAPLRRPSSSSSSEDNESSDAHQSSDNDDPDDTHNNHDDDDDDDDEKPLGNRIRALNNIPRTNNTLVHNPSIPIHHHHPNLHPGK</sequence>
<accession>A0A180GQ11</accession>
<feature type="region of interest" description="Disordered" evidence="1">
    <location>
        <begin position="29"/>
        <end position="81"/>
    </location>
</feature>
<feature type="compositionally biased region" description="Low complexity" evidence="1">
    <location>
        <begin position="509"/>
        <end position="559"/>
    </location>
</feature>
<feature type="compositionally biased region" description="Polar residues" evidence="1">
    <location>
        <begin position="461"/>
        <end position="477"/>
    </location>
</feature>